<name>A0ACD4DF85_9NOCA</name>
<reference evidence="1" key="1">
    <citation type="submission" date="2022-10" db="EMBL/GenBank/DDBJ databases">
        <title>Rhodococcus ferula Z13 complete genome.</title>
        <authorList>
            <person name="Long X."/>
            <person name="Zang M."/>
        </authorList>
    </citation>
    <scope>NUCLEOTIDE SEQUENCE</scope>
    <source>
        <strain evidence="1">Z13</strain>
    </source>
</reference>
<accession>A0ACD4DF85</accession>
<evidence type="ECO:0000313" key="2">
    <source>
        <dbReference type="Proteomes" id="UP001156484"/>
    </source>
</evidence>
<protein>
    <submittedName>
        <fullName evidence="1">DinB family protein</fullName>
    </submittedName>
</protein>
<gene>
    <name evidence="1" type="ORF">OED52_19270</name>
</gene>
<proteinExistence type="predicted"/>
<sequence>MTSTVPTPATRVLLTQLDLVWLFADQHVLPRIDDDALHWAPSSNCVDVRSVEGRLVADLPDEDTAPLPETTIAWLLWHIEWWWSNTIAVCRGGAPTGPDAYEWSGSTKHIGELRTEWSALLSSTDVETTISGLMPHDTPLWEVAGWVNFELTKNISEIGQLLTRRANIRN</sequence>
<dbReference type="EMBL" id="CP107551">
    <property type="protein sequence ID" value="UYP18750.1"/>
    <property type="molecule type" value="Genomic_DNA"/>
</dbReference>
<evidence type="ECO:0000313" key="1">
    <source>
        <dbReference type="EMBL" id="UYP18750.1"/>
    </source>
</evidence>
<dbReference type="Proteomes" id="UP001156484">
    <property type="component" value="Chromosome"/>
</dbReference>
<keyword evidence="2" id="KW-1185">Reference proteome</keyword>
<organism evidence="1 2">
    <name type="scientific">Rhodococcus sacchari</name>
    <dbReference type="NCBI Taxonomy" id="2962047"/>
    <lineage>
        <taxon>Bacteria</taxon>
        <taxon>Bacillati</taxon>
        <taxon>Actinomycetota</taxon>
        <taxon>Actinomycetes</taxon>
        <taxon>Mycobacteriales</taxon>
        <taxon>Nocardiaceae</taxon>
        <taxon>Rhodococcus</taxon>
    </lineage>
</organism>